<accession>A0A0D8BFE3</accession>
<organism evidence="2 3">
    <name type="scientific">Frankia torreyi</name>
    <dbReference type="NCBI Taxonomy" id="1856"/>
    <lineage>
        <taxon>Bacteria</taxon>
        <taxon>Bacillati</taxon>
        <taxon>Actinomycetota</taxon>
        <taxon>Actinomycetes</taxon>
        <taxon>Frankiales</taxon>
        <taxon>Frankiaceae</taxon>
        <taxon>Frankia</taxon>
    </lineage>
</organism>
<feature type="transmembrane region" description="Helical" evidence="1">
    <location>
        <begin position="32"/>
        <end position="56"/>
    </location>
</feature>
<keyword evidence="1" id="KW-0472">Membrane</keyword>
<keyword evidence="1" id="KW-0812">Transmembrane</keyword>
<gene>
    <name evidence="2" type="ORF">FF36_03589</name>
</gene>
<name>A0A0D8BFE3_9ACTN</name>
<sequence>MTATGADRRATPADAHAAQLTRRMLREELPRVRAAALSWRNALAGLVAGLVGFGLIRGRSEIDDLAAPWAAVVGILLLAALMAGGAGAVCLLSAAHGRPSIVPVDALNSEVVRTHAEALRAVRALRLGVVLVFACAGLLVAAVGVTWYGPPASGSLLDVQAPAGLVCGGVVRVHAGLLTLRTAVGDVDVDLRTVTAIQSVAACPASH</sequence>
<dbReference type="PATRIC" id="fig|1502723.3.peg.3040"/>
<dbReference type="AlphaFoldDB" id="A0A0D8BFE3"/>
<feature type="transmembrane region" description="Helical" evidence="1">
    <location>
        <begin position="127"/>
        <end position="148"/>
    </location>
</feature>
<comment type="caution">
    <text evidence="2">The sequence shown here is derived from an EMBL/GenBank/DDBJ whole genome shotgun (WGS) entry which is preliminary data.</text>
</comment>
<reference evidence="2 3" key="2">
    <citation type="journal article" date="2016" name="Genome Announc.">
        <title>Permanent Draft Genome Sequences for Two Variants of Frankia sp. Strain CpI1, the First Frankia Strain Isolated from Root Nodules of Comptonia peregrina.</title>
        <authorList>
            <person name="Oshone R."/>
            <person name="Hurst S.G.IV."/>
            <person name="Abebe-Akele F."/>
            <person name="Simpson S."/>
            <person name="Morris K."/>
            <person name="Thomas W.K."/>
            <person name="Tisa L.S."/>
        </authorList>
    </citation>
    <scope>NUCLEOTIDE SEQUENCE [LARGE SCALE GENOMIC DNA]</scope>
    <source>
        <strain evidence="3">CpI1-S</strain>
    </source>
</reference>
<dbReference type="OrthoDB" id="5191572at2"/>
<proteinExistence type="predicted"/>
<reference evidence="3" key="1">
    <citation type="submission" date="2015-02" db="EMBL/GenBank/DDBJ databases">
        <title>Draft Genome of Frankia sp. CpI1-S.</title>
        <authorList>
            <person name="Oshone R.T."/>
            <person name="Ngom M."/>
            <person name="Ghodhbane-Gtari F."/>
            <person name="Gtari M."/>
            <person name="Morris K."/>
            <person name="Thomas K."/>
            <person name="Sen A."/>
            <person name="Tisa L.S."/>
        </authorList>
    </citation>
    <scope>NUCLEOTIDE SEQUENCE [LARGE SCALE GENOMIC DNA]</scope>
    <source>
        <strain evidence="3">CpI1-S</strain>
    </source>
</reference>
<protein>
    <submittedName>
        <fullName evidence="2">Uncharacterized protein</fullName>
    </submittedName>
</protein>
<evidence type="ECO:0000256" key="1">
    <source>
        <dbReference type="SAM" id="Phobius"/>
    </source>
</evidence>
<dbReference type="RefSeq" id="WP_044886161.1">
    <property type="nucleotide sequence ID" value="NZ_JYFN01000027.1"/>
</dbReference>
<keyword evidence="1" id="KW-1133">Transmembrane helix</keyword>
<dbReference type="Proteomes" id="UP000032545">
    <property type="component" value="Unassembled WGS sequence"/>
</dbReference>
<dbReference type="EMBL" id="JYFN01000027">
    <property type="protein sequence ID" value="KJE22157.1"/>
    <property type="molecule type" value="Genomic_DNA"/>
</dbReference>
<feature type="transmembrane region" description="Helical" evidence="1">
    <location>
        <begin position="68"/>
        <end position="92"/>
    </location>
</feature>
<evidence type="ECO:0000313" key="3">
    <source>
        <dbReference type="Proteomes" id="UP000032545"/>
    </source>
</evidence>
<evidence type="ECO:0000313" key="2">
    <source>
        <dbReference type="EMBL" id="KJE22157.1"/>
    </source>
</evidence>
<keyword evidence="3" id="KW-1185">Reference proteome</keyword>